<organism evidence="2 3">
    <name type="scientific">Eragrostis curvula</name>
    <name type="common">weeping love grass</name>
    <dbReference type="NCBI Taxonomy" id="38414"/>
    <lineage>
        <taxon>Eukaryota</taxon>
        <taxon>Viridiplantae</taxon>
        <taxon>Streptophyta</taxon>
        <taxon>Embryophyta</taxon>
        <taxon>Tracheophyta</taxon>
        <taxon>Spermatophyta</taxon>
        <taxon>Magnoliopsida</taxon>
        <taxon>Liliopsida</taxon>
        <taxon>Poales</taxon>
        <taxon>Poaceae</taxon>
        <taxon>PACMAD clade</taxon>
        <taxon>Chloridoideae</taxon>
        <taxon>Eragrostideae</taxon>
        <taxon>Eragrostidinae</taxon>
        <taxon>Eragrostis</taxon>
    </lineage>
</organism>
<accession>A0A5J9VEP9</accession>
<name>A0A5J9VEP9_9POAL</name>
<evidence type="ECO:0000313" key="3">
    <source>
        <dbReference type="Proteomes" id="UP000324897"/>
    </source>
</evidence>
<proteinExistence type="predicted"/>
<dbReference type="EMBL" id="RWGY01000009">
    <property type="protein sequence ID" value="TVU34523.1"/>
    <property type="molecule type" value="Genomic_DNA"/>
</dbReference>
<protein>
    <submittedName>
        <fullName evidence="2">Uncharacterized protein</fullName>
    </submittedName>
</protein>
<reference evidence="2 3" key="1">
    <citation type="journal article" date="2019" name="Sci. Rep.">
        <title>A high-quality genome of Eragrostis curvula grass provides insights into Poaceae evolution and supports new strategies to enhance forage quality.</title>
        <authorList>
            <person name="Carballo J."/>
            <person name="Santos B.A.C.M."/>
            <person name="Zappacosta D."/>
            <person name="Garbus I."/>
            <person name="Selva J.P."/>
            <person name="Gallo C.A."/>
            <person name="Diaz A."/>
            <person name="Albertini E."/>
            <person name="Caccamo M."/>
            <person name="Echenique V."/>
        </authorList>
    </citation>
    <scope>NUCLEOTIDE SEQUENCE [LARGE SCALE GENOMIC DNA]</scope>
    <source>
        <strain evidence="3">cv. Victoria</strain>
        <tissue evidence="2">Leaf</tissue>
    </source>
</reference>
<comment type="caution">
    <text evidence="2">The sequence shown here is derived from an EMBL/GenBank/DDBJ whole genome shotgun (WGS) entry which is preliminary data.</text>
</comment>
<evidence type="ECO:0000313" key="2">
    <source>
        <dbReference type="EMBL" id="TVU34523.1"/>
    </source>
</evidence>
<evidence type="ECO:0000256" key="1">
    <source>
        <dbReference type="SAM" id="MobiDB-lite"/>
    </source>
</evidence>
<dbReference type="Gramene" id="TVU34523">
    <property type="protein sequence ID" value="TVU34523"/>
    <property type="gene ID" value="EJB05_16358"/>
</dbReference>
<sequence>MTTRISGHISGGAIFSQHQKHTKPSWDIRQCIQHTNGYGKIKHKGHVAKKEHAPGRLHM</sequence>
<feature type="region of interest" description="Disordered" evidence="1">
    <location>
        <begin position="1"/>
        <end position="25"/>
    </location>
</feature>
<dbReference type="Proteomes" id="UP000324897">
    <property type="component" value="Unassembled WGS sequence"/>
</dbReference>
<feature type="region of interest" description="Disordered" evidence="1">
    <location>
        <begin position="37"/>
        <end position="59"/>
    </location>
</feature>
<dbReference type="AlphaFoldDB" id="A0A5J9VEP9"/>
<keyword evidence="3" id="KW-1185">Reference proteome</keyword>
<gene>
    <name evidence="2" type="ORF">EJB05_16358</name>
</gene>
<feature type="compositionally biased region" description="Basic and acidic residues" evidence="1">
    <location>
        <begin position="48"/>
        <end position="59"/>
    </location>
</feature>
<feature type="non-terminal residue" evidence="2">
    <location>
        <position position="1"/>
    </location>
</feature>